<gene>
    <name evidence="1" type="ORF">WA026_020036</name>
</gene>
<evidence type="ECO:0000313" key="1">
    <source>
        <dbReference type="EMBL" id="KAK9887092.1"/>
    </source>
</evidence>
<dbReference type="AlphaFoldDB" id="A0AAW1V2X9"/>
<reference evidence="1 2" key="1">
    <citation type="submission" date="2023-03" db="EMBL/GenBank/DDBJ databases">
        <title>Genome insight into feeding habits of ladybird beetles.</title>
        <authorList>
            <person name="Li H.-S."/>
            <person name="Huang Y.-H."/>
            <person name="Pang H."/>
        </authorList>
    </citation>
    <scope>NUCLEOTIDE SEQUENCE [LARGE SCALE GENOMIC DNA]</scope>
    <source>
        <strain evidence="1">SYSU_2023b</strain>
        <tissue evidence="1">Whole body</tissue>
    </source>
</reference>
<protein>
    <submittedName>
        <fullName evidence="1">Uncharacterized protein</fullName>
    </submittedName>
</protein>
<accession>A0AAW1V2X9</accession>
<dbReference type="EMBL" id="JARQZJ010000104">
    <property type="protein sequence ID" value="KAK9887092.1"/>
    <property type="molecule type" value="Genomic_DNA"/>
</dbReference>
<organism evidence="1 2">
    <name type="scientific">Henosepilachna vigintioctopunctata</name>
    <dbReference type="NCBI Taxonomy" id="420089"/>
    <lineage>
        <taxon>Eukaryota</taxon>
        <taxon>Metazoa</taxon>
        <taxon>Ecdysozoa</taxon>
        <taxon>Arthropoda</taxon>
        <taxon>Hexapoda</taxon>
        <taxon>Insecta</taxon>
        <taxon>Pterygota</taxon>
        <taxon>Neoptera</taxon>
        <taxon>Endopterygota</taxon>
        <taxon>Coleoptera</taxon>
        <taxon>Polyphaga</taxon>
        <taxon>Cucujiformia</taxon>
        <taxon>Coccinelloidea</taxon>
        <taxon>Coccinellidae</taxon>
        <taxon>Epilachninae</taxon>
        <taxon>Epilachnini</taxon>
        <taxon>Henosepilachna</taxon>
    </lineage>
</organism>
<dbReference type="Gene3D" id="3.30.70.1820">
    <property type="entry name" value="L1 transposable element, RRM domain"/>
    <property type="match status" value="1"/>
</dbReference>
<sequence>MGELITKMDISLEDMTLARQTEVIESVKLNGDKIDEFNEQIEKVRFYMKTVKGLEHELMVVKKGWSSLKSEVQMMKQMSRSNNIQICGVQKRKNENMIDVLKKIGHEVNFAVSEIEIQTIHRVAPFYDQVKGTSKNIIVKFVNSSVRSAFLTAFWRNGGRHCTTKMINPNAEARARYLNEHLSPYSKCFTRKAETVAKY</sequence>
<comment type="caution">
    <text evidence="1">The sequence shown here is derived from an EMBL/GenBank/DDBJ whole genome shotgun (WGS) entry which is preliminary data.</text>
</comment>
<evidence type="ECO:0000313" key="2">
    <source>
        <dbReference type="Proteomes" id="UP001431783"/>
    </source>
</evidence>
<keyword evidence="2" id="KW-1185">Reference proteome</keyword>
<name>A0AAW1V2X9_9CUCU</name>
<proteinExistence type="predicted"/>
<dbReference type="Proteomes" id="UP001431783">
    <property type="component" value="Unassembled WGS sequence"/>
</dbReference>